<dbReference type="SMART" id="SM01134">
    <property type="entry name" value="DeoRC"/>
    <property type="match status" value="1"/>
</dbReference>
<evidence type="ECO:0000259" key="3">
    <source>
        <dbReference type="PROSITE" id="PS51000"/>
    </source>
</evidence>
<dbReference type="RefSeq" id="WP_042802438.1">
    <property type="nucleotide sequence ID" value="NZ_AVSP01000007.1"/>
</dbReference>
<dbReference type="Gene3D" id="1.10.10.10">
    <property type="entry name" value="Winged helix-like DNA-binding domain superfamily/Winged helix DNA-binding domain"/>
    <property type="match status" value="1"/>
</dbReference>
<dbReference type="InterPro" id="IPR036388">
    <property type="entry name" value="WH-like_DNA-bd_sf"/>
</dbReference>
<gene>
    <name evidence="4" type="ORF">AK33_05240</name>
</gene>
<evidence type="ECO:0000313" key="5">
    <source>
        <dbReference type="Proteomes" id="UP000054123"/>
    </source>
</evidence>
<dbReference type="Pfam" id="PF00455">
    <property type="entry name" value="DeoRC"/>
    <property type="match status" value="1"/>
</dbReference>
<organism evidence="4 5">
    <name type="scientific">Mannheimia granulomatis</name>
    <dbReference type="NCBI Taxonomy" id="85402"/>
    <lineage>
        <taxon>Bacteria</taxon>
        <taxon>Pseudomonadati</taxon>
        <taxon>Pseudomonadota</taxon>
        <taxon>Gammaproteobacteria</taxon>
        <taxon>Pasteurellales</taxon>
        <taxon>Pasteurellaceae</taxon>
        <taxon>Mannheimia</taxon>
    </lineage>
</organism>
<dbReference type="InterPro" id="IPR047779">
    <property type="entry name" value="AgaR-like"/>
</dbReference>
<dbReference type="EMBL" id="JANJ01000003">
    <property type="protein sequence ID" value="EXI62630.1"/>
    <property type="molecule type" value="Genomic_DNA"/>
</dbReference>
<evidence type="ECO:0000313" key="4">
    <source>
        <dbReference type="EMBL" id="EXI62630.1"/>
    </source>
</evidence>
<name>A0A011NDY2_9PAST</name>
<dbReference type="Pfam" id="PF08220">
    <property type="entry name" value="HTH_DeoR"/>
    <property type="match status" value="1"/>
</dbReference>
<dbReference type="PANTHER" id="PTHR30363">
    <property type="entry name" value="HTH-TYPE TRANSCRIPTIONAL REGULATOR SRLR-RELATED"/>
    <property type="match status" value="1"/>
</dbReference>
<dbReference type="InterPro" id="IPR014036">
    <property type="entry name" value="DeoR-like_C"/>
</dbReference>
<dbReference type="PATRIC" id="fig|1450449.3.peg.1024"/>
<proteinExistence type="predicted"/>
<dbReference type="PROSITE" id="PS51000">
    <property type="entry name" value="HTH_DEOR_2"/>
    <property type="match status" value="1"/>
</dbReference>
<dbReference type="GO" id="GO:0003700">
    <property type="term" value="F:DNA-binding transcription factor activity"/>
    <property type="evidence" value="ECO:0007669"/>
    <property type="project" value="InterPro"/>
</dbReference>
<reference evidence="4 5" key="1">
    <citation type="journal article" date="2014" name="Genome Announc.">
        <title>Genome Sequence of a Presumptive Mannheimia haemolytica Strain with an A1/A6-Cross-Reactive Serotype from a White-Tailed Deer (Odocoileus virginianus).</title>
        <authorList>
            <person name="Lawrence P.K."/>
            <person name="Bey R.F."/>
            <person name="Wiener B."/>
            <person name="Kittichotirat W."/>
            <person name="Bumgarner R.E."/>
        </authorList>
    </citation>
    <scope>NUCLEOTIDE SEQUENCE [LARGE SCALE GENOMIC DNA]</scope>
    <source>
        <strain evidence="4 5">PKL10</strain>
    </source>
</reference>
<dbReference type="InterPro" id="IPR036390">
    <property type="entry name" value="WH_DNA-bd_sf"/>
</dbReference>
<sequence length="253" mass="28148">MKSALERRAEILSLLQQTGSQRVELLANQFNVSAVTIRGDLNYLEQQGFITRSHGFAVLNSRLINELSIADKDHHYPELKQRIGKLAATLLKNGERVILDSGTTTKAIVSHIGETELTVLTNGLDLAMALVPCPNVEVRLTGGVLRKNAMSFSGVMADNHLRQYRFDKLFLGVDGFDLDKGITTFNEQEAQLNRLMCEAVNQVIVVADSSKFGQYSDYVICQANQIDVLVTDDKLPRNYQYYLENAGVQVLIA</sequence>
<dbReference type="Proteomes" id="UP000054123">
    <property type="component" value="Unassembled WGS sequence"/>
</dbReference>
<dbReference type="InterPro" id="IPR037171">
    <property type="entry name" value="NagB/RpiA_transferase-like"/>
</dbReference>
<accession>A0A011NDY2</accession>
<dbReference type="InterPro" id="IPR001034">
    <property type="entry name" value="DeoR_HTH"/>
</dbReference>
<dbReference type="AlphaFoldDB" id="A0A011NDY2"/>
<dbReference type="NCBIfam" id="NF040755">
    <property type="entry name" value="AgaR"/>
    <property type="match status" value="1"/>
</dbReference>
<dbReference type="SUPFAM" id="SSF100950">
    <property type="entry name" value="NagB/RpiA/CoA transferase-like"/>
    <property type="match status" value="1"/>
</dbReference>
<dbReference type="PANTHER" id="PTHR30363:SF44">
    <property type="entry name" value="AGA OPERON TRANSCRIPTIONAL REPRESSOR-RELATED"/>
    <property type="match status" value="1"/>
</dbReference>
<keyword evidence="5" id="KW-1185">Reference proteome</keyword>
<keyword evidence="1" id="KW-0805">Transcription regulation</keyword>
<dbReference type="InterPro" id="IPR050313">
    <property type="entry name" value="Carb_Metab_HTH_regulators"/>
</dbReference>
<protein>
    <submittedName>
        <fullName evidence="4">DeoR family transcriptional regulator</fullName>
    </submittedName>
</protein>
<keyword evidence="2" id="KW-0804">Transcription</keyword>
<comment type="caution">
    <text evidence="4">The sequence shown here is derived from an EMBL/GenBank/DDBJ whole genome shotgun (WGS) entry which is preliminary data.</text>
</comment>
<dbReference type="Gene3D" id="3.40.50.1360">
    <property type="match status" value="1"/>
</dbReference>
<evidence type="ECO:0000256" key="1">
    <source>
        <dbReference type="ARBA" id="ARBA00023015"/>
    </source>
</evidence>
<evidence type="ECO:0000256" key="2">
    <source>
        <dbReference type="ARBA" id="ARBA00023163"/>
    </source>
</evidence>
<feature type="domain" description="HTH deoR-type" evidence="3">
    <location>
        <begin position="4"/>
        <end position="59"/>
    </location>
</feature>
<dbReference type="SMART" id="SM00420">
    <property type="entry name" value="HTH_DEOR"/>
    <property type="match status" value="1"/>
</dbReference>
<dbReference type="OrthoDB" id="5685843at2"/>
<dbReference type="SUPFAM" id="SSF46785">
    <property type="entry name" value="Winged helix' DNA-binding domain"/>
    <property type="match status" value="1"/>
</dbReference>